<evidence type="ECO:0000313" key="3">
    <source>
        <dbReference type="Proteomes" id="UP000003635"/>
    </source>
</evidence>
<dbReference type="AlphaFoldDB" id="Q2CBR5"/>
<proteinExistence type="predicted"/>
<keyword evidence="3" id="KW-1185">Reference proteome</keyword>
<feature type="region of interest" description="Disordered" evidence="1">
    <location>
        <begin position="22"/>
        <end position="43"/>
    </location>
</feature>
<organism evidence="2 3">
    <name type="scientific">Oceanicola granulosus (strain ATCC BAA-861 / DSM 15982 / KCTC 12143 / HTCC2516)</name>
    <dbReference type="NCBI Taxonomy" id="314256"/>
    <lineage>
        <taxon>Bacteria</taxon>
        <taxon>Pseudomonadati</taxon>
        <taxon>Pseudomonadota</taxon>
        <taxon>Alphaproteobacteria</taxon>
        <taxon>Rhodobacterales</taxon>
        <taxon>Roseobacteraceae</taxon>
        <taxon>Oceanicola</taxon>
    </lineage>
</organism>
<dbReference type="Proteomes" id="UP000003635">
    <property type="component" value="Unassembled WGS sequence"/>
</dbReference>
<gene>
    <name evidence="2" type="ORF">OG2516_19015</name>
</gene>
<sequence length="201" mass="19712">MAGSRAPEAGSKARAVVQALPSAETLSESASVPARPISARPDQPDWNSRLAVSPAAALLIVSRWPAPSWVSSVAGAATARRLVASALVLTPSVPASGAAPAAASQALPDQIISVAVALSQARQPGRGAWNTQPDPLQAATRPSCPAQAPPAPAPTTCASPAAGLAGGALVPTASTASCTSTSSASSASLWVTCFCACAGSR</sequence>
<comment type="caution">
    <text evidence="2">The sequence shown here is derived from an EMBL/GenBank/DDBJ whole genome shotgun (WGS) entry which is preliminary data.</text>
</comment>
<dbReference type="EMBL" id="AAOT01000036">
    <property type="protein sequence ID" value="EAR50139.1"/>
    <property type="molecule type" value="Genomic_DNA"/>
</dbReference>
<name>Q2CBR5_OCEGH</name>
<dbReference type="HOGENOM" id="CLU_1359249_0_0_5"/>
<protein>
    <submittedName>
        <fullName evidence="2">Uncharacterized protein</fullName>
    </submittedName>
</protein>
<accession>Q2CBR5</accession>
<evidence type="ECO:0000313" key="2">
    <source>
        <dbReference type="EMBL" id="EAR50139.1"/>
    </source>
</evidence>
<reference evidence="2 3" key="1">
    <citation type="journal article" date="2010" name="J. Bacteriol.">
        <title>Genome sequences of Oceanicola granulosus HTCC2516(T) and Oceanicola batsensis HTCC2597(TDelta).</title>
        <authorList>
            <person name="Thrash J.C."/>
            <person name="Cho J.C."/>
            <person name="Vergin K.L."/>
            <person name="Giovannoni S.J."/>
        </authorList>
    </citation>
    <scope>NUCLEOTIDE SEQUENCE [LARGE SCALE GENOMIC DNA]</scope>
    <source>
        <strain evidence="3">ATCC BAA-861 / DSM 15982 / KCTC 12143 / HTCC2516</strain>
    </source>
</reference>
<evidence type="ECO:0000256" key="1">
    <source>
        <dbReference type="SAM" id="MobiDB-lite"/>
    </source>
</evidence>
<feature type="region of interest" description="Disordered" evidence="1">
    <location>
        <begin position="124"/>
        <end position="152"/>
    </location>
</feature>